<evidence type="ECO:0000256" key="1">
    <source>
        <dbReference type="SAM" id="MobiDB-lite"/>
    </source>
</evidence>
<dbReference type="RefSeq" id="XP_033684609.1">
    <property type="nucleotide sequence ID" value="XM_033826743.1"/>
</dbReference>
<gene>
    <name evidence="2" type="ORF">BU26DRAFT_504075</name>
</gene>
<accession>A0A6A6IG93</accession>
<evidence type="ECO:0000313" key="2">
    <source>
        <dbReference type="EMBL" id="KAF2249605.1"/>
    </source>
</evidence>
<reference evidence="2" key="1">
    <citation type="journal article" date="2020" name="Stud. Mycol.">
        <title>101 Dothideomycetes genomes: a test case for predicting lifestyles and emergence of pathogens.</title>
        <authorList>
            <person name="Haridas S."/>
            <person name="Albert R."/>
            <person name="Binder M."/>
            <person name="Bloem J."/>
            <person name="Labutti K."/>
            <person name="Salamov A."/>
            <person name="Andreopoulos B."/>
            <person name="Baker S."/>
            <person name="Barry K."/>
            <person name="Bills G."/>
            <person name="Bluhm B."/>
            <person name="Cannon C."/>
            <person name="Castanera R."/>
            <person name="Culley D."/>
            <person name="Daum C."/>
            <person name="Ezra D."/>
            <person name="Gonzalez J."/>
            <person name="Henrissat B."/>
            <person name="Kuo A."/>
            <person name="Liang C."/>
            <person name="Lipzen A."/>
            <person name="Lutzoni F."/>
            <person name="Magnuson J."/>
            <person name="Mondo S."/>
            <person name="Nolan M."/>
            <person name="Ohm R."/>
            <person name="Pangilinan J."/>
            <person name="Park H.-J."/>
            <person name="Ramirez L."/>
            <person name="Alfaro M."/>
            <person name="Sun H."/>
            <person name="Tritt A."/>
            <person name="Yoshinaga Y."/>
            <person name="Zwiers L.-H."/>
            <person name="Turgeon B."/>
            <person name="Goodwin S."/>
            <person name="Spatafora J."/>
            <person name="Crous P."/>
            <person name="Grigoriev I."/>
        </authorList>
    </citation>
    <scope>NUCLEOTIDE SEQUENCE</scope>
    <source>
        <strain evidence="2">CBS 122368</strain>
    </source>
</reference>
<proteinExistence type="predicted"/>
<dbReference type="AlphaFoldDB" id="A0A6A6IG93"/>
<dbReference type="EMBL" id="ML987194">
    <property type="protein sequence ID" value="KAF2249605.1"/>
    <property type="molecule type" value="Genomic_DNA"/>
</dbReference>
<organism evidence="2 3">
    <name type="scientific">Trematosphaeria pertusa</name>
    <dbReference type="NCBI Taxonomy" id="390896"/>
    <lineage>
        <taxon>Eukaryota</taxon>
        <taxon>Fungi</taxon>
        <taxon>Dikarya</taxon>
        <taxon>Ascomycota</taxon>
        <taxon>Pezizomycotina</taxon>
        <taxon>Dothideomycetes</taxon>
        <taxon>Pleosporomycetidae</taxon>
        <taxon>Pleosporales</taxon>
        <taxon>Massarineae</taxon>
        <taxon>Trematosphaeriaceae</taxon>
        <taxon>Trematosphaeria</taxon>
    </lineage>
</organism>
<sequence length="173" mass="19459">MHTVSPMAQRSLQPTQPRSLRRFPRAVFARIFHSDSNSTRRFVTRFRVSRDAAVTGGISVQSGSRRTDAPTDSTSTAPDEQLFLAAKTCRAGMSEWNEQRGDGKDDGNRKLAEFTLAFQMPSNGYSIFASRYHSYASCLETSRACRRDNVCAKHNSPEIKEARGELVPIRKRQ</sequence>
<feature type="region of interest" description="Disordered" evidence="1">
    <location>
        <begin position="57"/>
        <end position="77"/>
    </location>
</feature>
<feature type="compositionally biased region" description="Polar residues" evidence="1">
    <location>
        <begin position="58"/>
        <end position="77"/>
    </location>
</feature>
<keyword evidence="3" id="KW-1185">Reference proteome</keyword>
<name>A0A6A6IG93_9PLEO</name>
<evidence type="ECO:0000313" key="3">
    <source>
        <dbReference type="Proteomes" id="UP000800094"/>
    </source>
</evidence>
<protein>
    <submittedName>
        <fullName evidence="2">Uncharacterized protein</fullName>
    </submittedName>
</protein>
<dbReference type="GeneID" id="54580073"/>
<dbReference type="Proteomes" id="UP000800094">
    <property type="component" value="Unassembled WGS sequence"/>
</dbReference>